<evidence type="ECO:0000256" key="2">
    <source>
        <dbReference type="ARBA" id="ARBA00005194"/>
    </source>
</evidence>
<keyword evidence="10 11" id="KW-0275">Fatty acid biosynthesis</keyword>
<evidence type="ECO:0000256" key="11">
    <source>
        <dbReference type="RuleBase" id="RU361115"/>
    </source>
</evidence>
<keyword evidence="12" id="KW-1185">Reference proteome</keyword>
<dbReference type="Pfam" id="PF01151">
    <property type="entry name" value="ELO"/>
    <property type="match status" value="1"/>
</dbReference>
<accession>A0A915E0D0</accession>
<dbReference type="GO" id="GO:0042761">
    <property type="term" value="P:very long-chain fatty acid biosynthetic process"/>
    <property type="evidence" value="ECO:0007669"/>
    <property type="project" value="TreeGrafter"/>
</dbReference>
<sequence length="361" mass="41610">MAQYDYWPRYGMDNYSYVMPIEKTFDSIGSTTWMQHYWHHSISLSLIYILLIYAGQKFMDSRKALALDGALFWWNLGLALFSMMGMVRMAPEMWWSINSNSLTYSICTASFAQGVTGFWTENFAMSKVFELADTAFIVARKRPLIFLHWYHHVTVLVYTWHAYKDHTASGRWFIFMNYTVHAFMYSYYALRALRMRLPKYVAMFITGYVANNQMVFGVAIGISIYRIKAAGGQCQQTWSNLYFSFTIYFTYFLLFCNFFYHAYLKRNNKYVGVTNNLTKSANGLISNGSLKHPAALTNGSLSSNGHLPAANEYKQKANRDMLFPSSDESDNASGFSKLRRASAVAANAALTARQRKRDQKM</sequence>
<dbReference type="EC" id="2.3.1.199" evidence="11"/>
<dbReference type="GO" id="GO:0005789">
    <property type="term" value="C:endoplasmic reticulum membrane"/>
    <property type="evidence" value="ECO:0007669"/>
    <property type="project" value="TreeGrafter"/>
</dbReference>
<evidence type="ECO:0000313" key="13">
    <source>
        <dbReference type="WBParaSite" id="jg24570"/>
    </source>
</evidence>
<evidence type="ECO:0000256" key="4">
    <source>
        <dbReference type="ARBA" id="ARBA00022679"/>
    </source>
</evidence>
<dbReference type="PROSITE" id="PS01188">
    <property type="entry name" value="ELO"/>
    <property type="match status" value="1"/>
</dbReference>
<proteinExistence type="inferred from homology"/>
<dbReference type="GO" id="GO:0030148">
    <property type="term" value="P:sphingolipid biosynthetic process"/>
    <property type="evidence" value="ECO:0007669"/>
    <property type="project" value="TreeGrafter"/>
</dbReference>
<keyword evidence="7 11" id="KW-1133">Transmembrane helix</keyword>
<feature type="transmembrane region" description="Helical" evidence="11">
    <location>
        <begin position="200"/>
        <end position="222"/>
    </location>
</feature>
<dbReference type="PANTHER" id="PTHR11157:SF17">
    <property type="entry name" value="ELONGATION OF VERY LONG CHAIN FATTY ACIDS PROTEIN 6"/>
    <property type="match status" value="1"/>
</dbReference>
<comment type="similarity">
    <text evidence="11">Belongs to the ELO family.</text>
</comment>
<evidence type="ECO:0000256" key="3">
    <source>
        <dbReference type="ARBA" id="ARBA00022516"/>
    </source>
</evidence>
<dbReference type="GO" id="GO:0009922">
    <property type="term" value="F:fatty acid elongase activity"/>
    <property type="evidence" value="ECO:0007669"/>
    <property type="project" value="UniProtKB-EC"/>
</dbReference>
<evidence type="ECO:0000256" key="9">
    <source>
        <dbReference type="ARBA" id="ARBA00023136"/>
    </source>
</evidence>
<organism evidence="12 13">
    <name type="scientific">Ditylenchus dipsaci</name>
    <dbReference type="NCBI Taxonomy" id="166011"/>
    <lineage>
        <taxon>Eukaryota</taxon>
        <taxon>Metazoa</taxon>
        <taxon>Ecdysozoa</taxon>
        <taxon>Nematoda</taxon>
        <taxon>Chromadorea</taxon>
        <taxon>Rhabditida</taxon>
        <taxon>Tylenchina</taxon>
        <taxon>Tylenchomorpha</taxon>
        <taxon>Sphaerularioidea</taxon>
        <taxon>Anguinidae</taxon>
        <taxon>Anguininae</taxon>
        <taxon>Ditylenchus</taxon>
    </lineage>
</organism>
<feature type="transmembrane region" description="Helical" evidence="11">
    <location>
        <begin position="102"/>
        <end position="124"/>
    </location>
</feature>
<keyword evidence="9 11" id="KW-0472">Membrane</keyword>
<dbReference type="GO" id="GO:0019367">
    <property type="term" value="P:fatty acid elongation, saturated fatty acid"/>
    <property type="evidence" value="ECO:0007669"/>
    <property type="project" value="TreeGrafter"/>
</dbReference>
<dbReference type="Proteomes" id="UP000887574">
    <property type="component" value="Unplaced"/>
</dbReference>
<feature type="transmembrane region" description="Helical" evidence="11">
    <location>
        <begin position="37"/>
        <end position="54"/>
    </location>
</feature>
<keyword evidence="5 11" id="KW-0812">Transmembrane</keyword>
<dbReference type="GO" id="GO:0034625">
    <property type="term" value="P:fatty acid elongation, monounsaturated fatty acid"/>
    <property type="evidence" value="ECO:0007669"/>
    <property type="project" value="TreeGrafter"/>
</dbReference>
<keyword evidence="4 11" id="KW-0808">Transferase</keyword>
<evidence type="ECO:0000256" key="7">
    <source>
        <dbReference type="ARBA" id="ARBA00022989"/>
    </source>
</evidence>
<keyword evidence="3 11" id="KW-0444">Lipid biosynthesis</keyword>
<comment type="subcellular location">
    <subcellularLocation>
        <location evidence="1">Membrane</location>
        <topology evidence="1">Multi-pass membrane protein</topology>
    </subcellularLocation>
</comment>
<dbReference type="WBParaSite" id="jg24570">
    <property type="protein sequence ID" value="jg24570"/>
    <property type="gene ID" value="jg24570"/>
</dbReference>
<dbReference type="GO" id="GO:0034626">
    <property type="term" value="P:fatty acid elongation, polyunsaturated fatty acid"/>
    <property type="evidence" value="ECO:0007669"/>
    <property type="project" value="TreeGrafter"/>
</dbReference>
<dbReference type="PANTHER" id="PTHR11157">
    <property type="entry name" value="FATTY ACID ACYL TRANSFERASE-RELATED"/>
    <property type="match status" value="1"/>
</dbReference>
<protein>
    <recommendedName>
        <fullName evidence="11">Elongation of very long chain fatty acids protein</fullName>
        <ecNumber evidence="11">2.3.1.199</ecNumber>
    </recommendedName>
    <alternativeName>
        <fullName evidence="11">Very-long-chain 3-oxoacyl-CoA synthase</fullName>
    </alternativeName>
</protein>
<comment type="catalytic activity">
    <reaction evidence="11">
        <text>a very-long-chain acyl-CoA + malonyl-CoA + H(+) = a very-long-chain 3-oxoacyl-CoA + CO2 + CoA</text>
        <dbReference type="Rhea" id="RHEA:32727"/>
        <dbReference type="ChEBI" id="CHEBI:15378"/>
        <dbReference type="ChEBI" id="CHEBI:16526"/>
        <dbReference type="ChEBI" id="CHEBI:57287"/>
        <dbReference type="ChEBI" id="CHEBI:57384"/>
        <dbReference type="ChEBI" id="CHEBI:90725"/>
        <dbReference type="ChEBI" id="CHEBI:90736"/>
        <dbReference type="EC" id="2.3.1.199"/>
    </reaction>
</comment>
<evidence type="ECO:0000256" key="5">
    <source>
        <dbReference type="ARBA" id="ARBA00022692"/>
    </source>
</evidence>
<keyword evidence="8 11" id="KW-0443">Lipid metabolism</keyword>
<evidence type="ECO:0000256" key="10">
    <source>
        <dbReference type="ARBA" id="ARBA00023160"/>
    </source>
</evidence>
<evidence type="ECO:0000313" key="12">
    <source>
        <dbReference type="Proteomes" id="UP000887574"/>
    </source>
</evidence>
<comment type="pathway">
    <text evidence="2">Lipid metabolism; fatty acid biosynthesis.</text>
</comment>
<dbReference type="AlphaFoldDB" id="A0A915E0D0"/>
<dbReference type="InterPro" id="IPR030457">
    <property type="entry name" value="ELO_CS"/>
</dbReference>
<feature type="transmembrane region" description="Helical" evidence="11">
    <location>
        <begin position="242"/>
        <end position="260"/>
    </location>
</feature>
<feature type="transmembrane region" description="Helical" evidence="11">
    <location>
        <begin position="169"/>
        <end position="188"/>
    </location>
</feature>
<reference evidence="13" key="1">
    <citation type="submission" date="2022-11" db="UniProtKB">
        <authorList>
            <consortium name="WormBaseParasite"/>
        </authorList>
    </citation>
    <scope>IDENTIFICATION</scope>
</reference>
<evidence type="ECO:0000256" key="1">
    <source>
        <dbReference type="ARBA" id="ARBA00004141"/>
    </source>
</evidence>
<feature type="transmembrane region" description="Helical" evidence="11">
    <location>
        <begin position="144"/>
        <end position="163"/>
    </location>
</feature>
<keyword evidence="6 11" id="KW-0276">Fatty acid metabolism</keyword>
<evidence type="ECO:0000256" key="8">
    <source>
        <dbReference type="ARBA" id="ARBA00023098"/>
    </source>
</evidence>
<evidence type="ECO:0000256" key="6">
    <source>
        <dbReference type="ARBA" id="ARBA00022832"/>
    </source>
</evidence>
<name>A0A915E0D0_9BILA</name>
<feature type="transmembrane region" description="Helical" evidence="11">
    <location>
        <begin position="66"/>
        <end position="90"/>
    </location>
</feature>
<dbReference type="InterPro" id="IPR002076">
    <property type="entry name" value="ELO_fam"/>
</dbReference>